<dbReference type="Gene3D" id="3.40.50.2300">
    <property type="match status" value="1"/>
</dbReference>
<evidence type="ECO:0000313" key="7">
    <source>
        <dbReference type="EMBL" id="SEN79300.1"/>
    </source>
</evidence>
<dbReference type="InterPro" id="IPR016032">
    <property type="entry name" value="Sig_transdc_resp-reg_C-effctor"/>
</dbReference>
<dbReference type="GO" id="GO:0006355">
    <property type="term" value="P:regulation of DNA-templated transcription"/>
    <property type="evidence" value="ECO:0007669"/>
    <property type="project" value="InterPro"/>
</dbReference>
<dbReference type="Pfam" id="PF00196">
    <property type="entry name" value="GerE"/>
    <property type="match status" value="1"/>
</dbReference>
<dbReference type="PANTHER" id="PTHR44688">
    <property type="entry name" value="DNA-BINDING TRANSCRIPTIONAL ACTIVATOR DEVR_DOSR"/>
    <property type="match status" value="1"/>
</dbReference>
<dbReference type="InterPro" id="IPR001789">
    <property type="entry name" value="Sig_transdc_resp-reg_receiver"/>
</dbReference>
<evidence type="ECO:0000256" key="3">
    <source>
        <dbReference type="ARBA" id="ARBA00023163"/>
    </source>
</evidence>
<evidence type="ECO:0000256" key="2">
    <source>
        <dbReference type="ARBA" id="ARBA00023125"/>
    </source>
</evidence>
<dbReference type="PROSITE" id="PS00622">
    <property type="entry name" value="HTH_LUXR_1"/>
    <property type="match status" value="1"/>
</dbReference>
<evidence type="ECO:0000256" key="4">
    <source>
        <dbReference type="PROSITE-ProRule" id="PRU00169"/>
    </source>
</evidence>
<dbReference type="STRING" id="1166340.SAMN05192583_3576"/>
<organism evidence="7 8">
    <name type="scientific">Sphingomonas gellani</name>
    <dbReference type="NCBI Taxonomy" id="1166340"/>
    <lineage>
        <taxon>Bacteria</taxon>
        <taxon>Pseudomonadati</taxon>
        <taxon>Pseudomonadota</taxon>
        <taxon>Alphaproteobacteria</taxon>
        <taxon>Sphingomonadales</taxon>
        <taxon>Sphingomonadaceae</taxon>
        <taxon>Sphingomonas</taxon>
    </lineage>
</organism>
<keyword evidence="2" id="KW-0238">DNA-binding</keyword>
<feature type="modified residue" description="4-aspartylphosphate" evidence="4">
    <location>
        <position position="53"/>
    </location>
</feature>
<dbReference type="PRINTS" id="PR00038">
    <property type="entry name" value="HTHLUXR"/>
</dbReference>
<dbReference type="OrthoDB" id="9782655at2"/>
<proteinExistence type="predicted"/>
<protein>
    <submittedName>
        <fullName evidence="7">Two component transcriptional regulator, LuxR family</fullName>
    </submittedName>
</protein>
<evidence type="ECO:0000256" key="1">
    <source>
        <dbReference type="ARBA" id="ARBA00023015"/>
    </source>
</evidence>
<dbReference type="EMBL" id="FOCF01000013">
    <property type="protein sequence ID" value="SEN79300.1"/>
    <property type="molecule type" value="Genomic_DNA"/>
</dbReference>
<keyword evidence="4" id="KW-0597">Phosphoprotein</keyword>
<dbReference type="GO" id="GO:0000160">
    <property type="term" value="P:phosphorelay signal transduction system"/>
    <property type="evidence" value="ECO:0007669"/>
    <property type="project" value="InterPro"/>
</dbReference>
<dbReference type="RefSeq" id="WP_093667076.1">
    <property type="nucleotide sequence ID" value="NZ_FOCF01000013.1"/>
</dbReference>
<keyword evidence="8" id="KW-1185">Reference proteome</keyword>
<dbReference type="InterPro" id="IPR036388">
    <property type="entry name" value="WH-like_DNA-bd_sf"/>
</dbReference>
<dbReference type="InterPro" id="IPR000792">
    <property type="entry name" value="Tscrpt_reg_LuxR_C"/>
</dbReference>
<dbReference type="Proteomes" id="UP000199206">
    <property type="component" value="Unassembled WGS sequence"/>
</dbReference>
<dbReference type="CDD" id="cd06170">
    <property type="entry name" value="LuxR_C_like"/>
    <property type="match status" value="1"/>
</dbReference>
<feature type="domain" description="Response regulatory" evidence="6">
    <location>
        <begin position="4"/>
        <end position="118"/>
    </location>
</feature>
<dbReference type="Gene3D" id="1.10.10.10">
    <property type="entry name" value="Winged helix-like DNA-binding domain superfamily/Winged helix DNA-binding domain"/>
    <property type="match status" value="1"/>
</dbReference>
<dbReference type="Pfam" id="PF00072">
    <property type="entry name" value="Response_reg"/>
    <property type="match status" value="1"/>
</dbReference>
<name>A0A1H8JF02_9SPHN</name>
<dbReference type="SMART" id="SM00448">
    <property type="entry name" value="REC"/>
    <property type="match status" value="1"/>
</dbReference>
<sequence>MTRPVYLVDDDDALRGEMNEALTTAGFHTVAFADGCGFIAAVGELEPGCVVLDLTMPRCDGLMVLDAIRRAGAAHSAVMLTGHGSIPVAVAAMQAGAVNFLEKPFSLRKLVVAVEQGLARLDADDHERTGRIQASTALARLSAREREVLQGMVDGLPNKLIAHRLGLSTRTVEVYRANTLTKLGTKSLSDAVKIALAGA</sequence>
<accession>A0A1H8JF02</accession>
<dbReference type="SUPFAM" id="SSF46894">
    <property type="entry name" value="C-terminal effector domain of the bipartite response regulators"/>
    <property type="match status" value="1"/>
</dbReference>
<dbReference type="PANTHER" id="PTHR44688:SF16">
    <property type="entry name" value="DNA-BINDING TRANSCRIPTIONAL ACTIVATOR DEVR_DOSR"/>
    <property type="match status" value="1"/>
</dbReference>
<feature type="domain" description="HTH luxR-type" evidence="5">
    <location>
        <begin position="134"/>
        <end position="199"/>
    </location>
</feature>
<evidence type="ECO:0000313" key="8">
    <source>
        <dbReference type="Proteomes" id="UP000199206"/>
    </source>
</evidence>
<evidence type="ECO:0000259" key="6">
    <source>
        <dbReference type="PROSITE" id="PS50110"/>
    </source>
</evidence>
<keyword evidence="1" id="KW-0805">Transcription regulation</keyword>
<keyword evidence="3" id="KW-0804">Transcription</keyword>
<reference evidence="8" key="1">
    <citation type="submission" date="2016-10" db="EMBL/GenBank/DDBJ databases">
        <authorList>
            <person name="Varghese N."/>
            <person name="Submissions S."/>
        </authorList>
    </citation>
    <scope>NUCLEOTIDE SEQUENCE [LARGE SCALE GENOMIC DNA]</scope>
    <source>
        <strain evidence="8">S6-262</strain>
    </source>
</reference>
<dbReference type="GO" id="GO:0003677">
    <property type="term" value="F:DNA binding"/>
    <property type="evidence" value="ECO:0007669"/>
    <property type="project" value="UniProtKB-KW"/>
</dbReference>
<dbReference type="AlphaFoldDB" id="A0A1H8JF02"/>
<dbReference type="SUPFAM" id="SSF52172">
    <property type="entry name" value="CheY-like"/>
    <property type="match status" value="1"/>
</dbReference>
<dbReference type="SMART" id="SM00421">
    <property type="entry name" value="HTH_LUXR"/>
    <property type="match status" value="1"/>
</dbReference>
<dbReference type="PROSITE" id="PS50043">
    <property type="entry name" value="HTH_LUXR_2"/>
    <property type="match status" value="1"/>
</dbReference>
<evidence type="ECO:0000259" key="5">
    <source>
        <dbReference type="PROSITE" id="PS50043"/>
    </source>
</evidence>
<gene>
    <name evidence="7" type="ORF">SAMN05192583_3576</name>
</gene>
<dbReference type="InterPro" id="IPR011006">
    <property type="entry name" value="CheY-like_superfamily"/>
</dbReference>
<dbReference type="PROSITE" id="PS50110">
    <property type="entry name" value="RESPONSE_REGULATORY"/>
    <property type="match status" value="1"/>
</dbReference>